<name>A0AAN7PBJ8_9COLE</name>
<comment type="caution">
    <text evidence="3">The sequence shown here is derived from an EMBL/GenBank/DDBJ whole genome shotgun (WGS) entry which is preliminary data.</text>
</comment>
<evidence type="ECO:0000256" key="1">
    <source>
        <dbReference type="SAM" id="Coils"/>
    </source>
</evidence>
<feature type="coiled-coil region" evidence="1">
    <location>
        <begin position="91"/>
        <end position="125"/>
    </location>
</feature>
<gene>
    <name evidence="3" type="ORF">RN001_004593</name>
</gene>
<protein>
    <submittedName>
        <fullName evidence="3">Uncharacterized protein</fullName>
    </submittedName>
</protein>
<feature type="compositionally biased region" description="Basic and acidic residues" evidence="2">
    <location>
        <begin position="291"/>
        <end position="313"/>
    </location>
</feature>
<evidence type="ECO:0000313" key="3">
    <source>
        <dbReference type="EMBL" id="KAK4881274.1"/>
    </source>
</evidence>
<accession>A0AAN7PBJ8</accession>
<organism evidence="3 4">
    <name type="scientific">Aquatica leii</name>
    <dbReference type="NCBI Taxonomy" id="1421715"/>
    <lineage>
        <taxon>Eukaryota</taxon>
        <taxon>Metazoa</taxon>
        <taxon>Ecdysozoa</taxon>
        <taxon>Arthropoda</taxon>
        <taxon>Hexapoda</taxon>
        <taxon>Insecta</taxon>
        <taxon>Pterygota</taxon>
        <taxon>Neoptera</taxon>
        <taxon>Endopterygota</taxon>
        <taxon>Coleoptera</taxon>
        <taxon>Polyphaga</taxon>
        <taxon>Elateriformia</taxon>
        <taxon>Elateroidea</taxon>
        <taxon>Lampyridae</taxon>
        <taxon>Luciolinae</taxon>
        <taxon>Aquatica</taxon>
    </lineage>
</organism>
<feature type="region of interest" description="Disordered" evidence="2">
    <location>
        <begin position="618"/>
        <end position="640"/>
    </location>
</feature>
<feature type="compositionally biased region" description="Polar residues" evidence="2">
    <location>
        <begin position="314"/>
        <end position="343"/>
    </location>
</feature>
<feature type="coiled-coil region" evidence="1">
    <location>
        <begin position="647"/>
        <end position="691"/>
    </location>
</feature>
<keyword evidence="4" id="KW-1185">Reference proteome</keyword>
<keyword evidence="1" id="KW-0175">Coiled coil</keyword>
<reference evidence="4" key="1">
    <citation type="submission" date="2023-01" db="EMBL/GenBank/DDBJ databases">
        <title>Key to firefly adult light organ development and bioluminescence: homeobox transcription factors regulate luciferase expression and transportation to peroxisome.</title>
        <authorList>
            <person name="Fu X."/>
        </authorList>
    </citation>
    <scope>NUCLEOTIDE SEQUENCE [LARGE SCALE GENOMIC DNA]</scope>
</reference>
<proteinExistence type="predicted"/>
<feature type="region of interest" description="Disordered" evidence="2">
    <location>
        <begin position="1519"/>
        <end position="1559"/>
    </location>
</feature>
<dbReference type="EMBL" id="JARPUR010000002">
    <property type="protein sequence ID" value="KAK4881274.1"/>
    <property type="molecule type" value="Genomic_DNA"/>
</dbReference>
<feature type="compositionally biased region" description="Low complexity" evidence="2">
    <location>
        <begin position="1545"/>
        <end position="1559"/>
    </location>
</feature>
<dbReference type="Proteomes" id="UP001353858">
    <property type="component" value="Unassembled WGS sequence"/>
</dbReference>
<evidence type="ECO:0000256" key="2">
    <source>
        <dbReference type="SAM" id="MobiDB-lite"/>
    </source>
</evidence>
<sequence>MSDTTESSTLSPKVRDSHRSKIKRKFNRARLPTPPPDPTLYPEILDQPESPTSPDKDAHFFEYIHSFPKIPHVPLSPSGVTEDAFDHLEKLYRLMEQMLNLRQQNAKLQQRIRDLEHLKNLQTTNRHVENVPAPVFEDISELDDDSVFAENLLDTMLVGSKKDFKPKPWNRSRLRQSLLKKQRNRGASVNDKSFDFSENRRFSSGCDRDKPSKVSKWTKVKAAFRWEKASPSVSGAKSQDSGIGGMLPVNYEIARYLRVPSTSEEPGVSPADSGAADGSTPGSLSSASSADDLHRQDTRTELHVSDDDRHSINLDDTNLSRQGSHSNNSSRTSWFKTKNNTSPINSQEKFRLSIRSDDVKIDISDNEDLLDHNENFHVTNNSRKQKEIPEIIVERYKQVIAEDETVKNNIQAKVSKWDRVKKAFLTPSSHHASNSHKNNSSVLFSYKDNRFLKHNDESKKIQDEIQKNYRQLQKKLSMEFQGKFQEWDKLKSQGGISISKSDGGEDQKDHAFMKKMEEWQRIKAQPSRPTQCIQMLREENLAPEFKKKLEEWQKIKKYSVKDDCSSLTKSKKKIGEWPKWKSISGPREEHALIESPQLSDDFLRKLEEWRKIKELHKHNGVKEKTPSPRLERKQTTESVSLLQKPIKEHNEKELHWFEKELNKIELEKQRLEQERDKFLQREEKLAKLRRTVMGDGIKKDVLIHTSSGFYRFEGISRKFTQKLCEWEKAQGIGPEASTFALLSPTLKPHITVDFCEAIPNSTQTSQYLNSRIIRSKSAESISPKNLAQSCPSHHPSSLSLNDVDELEKQMSLSRNSSMQDIDVSLDKLSHDEPEAVIVEVEDVEEETAGLLEEQLEEKHFPVYQREMALSICEKQPCIVPYIQTIHSYNFQPLVLLVDKTLKLVKTIEDDQEPQCILFRTKRLGNQADSEQSPSPDILKRKDKHKLQNQRGEAILEMLIRIQQIHSKYVCEMSLEEDAAEYLQLLTMIESVQDLFSDLFQMVEQLQSTLFGRPEENCNKIYFQFNDCSYSNVTAITSEVTSKLCELKRILSCFYSTIDKTTQARNIKAQYHIDQLNECNYHNEDNTVNVKRMRYKKKDYYNETVCESEDSDINESKEKYQNKTTNEELDQTIIEKLIIPTKPNFVNLQPKTPSLEQSPVEILIKTTRKLFTPIIATETTILTKDENEDYTEPDLFSKDDSVENLVISHRPPLKASPAPQRKTSKEISPGIRLMLAKYNQLISKQDNAVVSKSGGSSGSASPVAWRSPVSERRVKAQRERYLQEIKRIGNHEVKKSASVNFLHLDKKVEAPSLSITANNLVTCKGILRSTSASIIQTNNKLEMKHPSLKLVIPETYNSYDNKTIQSAEARVHKINKAKEDFLNSPSSPIPGQSSAPPNFPTNCETIMKYPTRSRYSQISMGSESSCESSPCMGVLVKSASVGMINIDEDTYKQIDPAFHQEGYVSLPRSVTKQKEGLLSGKLTLSNIAAKFRKVKMRKNRDQKKMNTVSALCRQSLVVNINPDTSDNTDKQHRSDSLTVPVEKGASSSDDTSPSSSRSGSWIRRSKIFKVL</sequence>
<feature type="region of interest" description="Disordered" evidence="2">
    <location>
        <begin position="1"/>
        <end position="56"/>
    </location>
</feature>
<evidence type="ECO:0000313" key="4">
    <source>
        <dbReference type="Proteomes" id="UP001353858"/>
    </source>
</evidence>
<feature type="region of interest" description="Disordered" evidence="2">
    <location>
        <begin position="261"/>
        <end position="343"/>
    </location>
</feature>
<feature type="compositionally biased region" description="Polar residues" evidence="2">
    <location>
        <begin position="1"/>
        <end position="11"/>
    </location>
</feature>
<feature type="compositionally biased region" description="Low complexity" evidence="2">
    <location>
        <begin position="1248"/>
        <end position="1263"/>
    </location>
</feature>
<feature type="compositionally biased region" description="Basic and acidic residues" evidence="2">
    <location>
        <begin position="620"/>
        <end position="635"/>
    </location>
</feature>
<feature type="region of interest" description="Disordered" evidence="2">
    <location>
        <begin position="1248"/>
        <end position="1269"/>
    </location>
</feature>